<dbReference type="NCBIfam" id="TIGR01037">
    <property type="entry name" value="pyrD_sub1_fam"/>
    <property type="match status" value="1"/>
</dbReference>
<dbReference type="NCBIfam" id="NF005574">
    <property type="entry name" value="PRK07259.1"/>
    <property type="match status" value="1"/>
</dbReference>
<accession>A0A0F9V070</accession>
<dbReference type="HAMAP" id="MF_00224">
    <property type="entry name" value="DHO_dh_type1"/>
    <property type="match status" value="1"/>
</dbReference>
<dbReference type="Gene3D" id="3.20.20.70">
    <property type="entry name" value="Aldolase class I"/>
    <property type="match status" value="1"/>
</dbReference>
<keyword evidence="8" id="KW-0665">Pyrimidine biosynthesis</keyword>
<keyword evidence="6" id="KW-0285">Flavoprotein</keyword>
<dbReference type="GO" id="GO:0006207">
    <property type="term" value="P:'de novo' pyrimidine nucleobase biosynthetic process"/>
    <property type="evidence" value="ECO:0007669"/>
    <property type="project" value="InterPro"/>
</dbReference>
<dbReference type="PANTHER" id="PTHR48109">
    <property type="entry name" value="DIHYDROOROTATE DEHYDROGENASE (QUINONE), MITOCHONDRIAL-RELATED"/>
    <property type="match status" value="1"/>
</dbReference>
<dbReference type="PROSITE" id="PS00912">
    <property type="entry name" value="DHODEHASE_2"/>
    <property type="match status" value="1"/>
</dbReference>
<dbReference type="InterPro" id="IPR001295">
    <property type="entry name" value="Dihydroorotate_DH_CS"/>
</dbReference>
<evidence type="ECO:0000256" key="5">
    <source>
        <dbReference type="ARBA" id="ARBA00022490"/>
    </source>
</evidence>
<evidence type="ECO:0000313" key="11">
    <source>
        <dbReference type="EMBL" id="KKN59248.1"/>
    </source>
</evidence>
<comment type="cofactor">
    <cofactor evidence="1">
        <name>FMN</name>
        <dbReference type="ChEBI" id="CHEBI:58210"/>
    </cofactor>
</comment>
<dbReference type="PIRSF" id="PIRSF000164">
    <property type="entry name" value="DHO_oxidase"/>
    <property type="match status" value="1"/>
</dbReference>
<evidence type="ECO:0000256" key="3">
    <source>
        <dbReference type="ARBA" id="ARBA00004725"/>
    </source>
</evidence>
<dbReference type="EMBL" id="LAZR01000733">
    <property type="protein sequence ID" value="KKN59248.1"/>
    <property type="molecule type" value="Genomic_DNA"/>
</dbReference>
<evidence type="ECO:0000256" key="8">
    <source>
        <dbReference type="ARBA" id="ARBA00022975"/>
    </source>
</evidence>
<keyword evidence="9" id="KW-0560">Oxidoreductase</keyword>
<dbReference type="InterPro" id="IPR005720">
    <property type="entry name" value="Dihydroorotate_DH_cat"/>
</dbReference>
<keyword evidence="7" id="KW-0288">FMN</keyword>
<gene>
    <name evidence="11" type="ORF">LCGC14_0544180</name>
</gene>
<proteinExistence type="inferred from homology"/>
<dbReference type="InterPro" id="IPR012135">
    <property type="entry name" value="Dihydroorotate_DH_1_2"/>
</dbReference>
<dbReference type="InterPro" id="IPR013785">
    <property type="entry name" value="Aldolase_TIM"/>
</dbReference>
<evidence type="ECO:0000259" key="10">
    <source>
        <dbReference type="Pfam" id="PF01180"/>
    </source>
</evidence>
<dbReference type="InterPro" id="IPR049622">
    <property type="entry name" value="Dihydroorotate_DH_I"/>
</dbReference>
<evidence type="ECO:0000256" key="6">
    <source>
        <dbReference type="ARBA" id="ARBA00022630"/>
    </source>
</evidence>
<evidence type="ECO:0000256" key="1">
    <source>
        <dbReference type="ARBA" id="ARBA00001917"/>
    </source>
</evidence>
<evidence type="ECO:0000256" key="4">
    <source>
        <dbReference type="ARBA" id="ARBA00008008"/>
    </source>
</evidence>
<protein>
    <recommendedName>
        <fullName evidence="10">Dihydroorotate dehydrogenase catalytic domain-containing protein</fullName>
    </recommendedName>
</protein>
<dbReference type="InterPro" id="IPR024920">
    <property type="entry name" value="Dihydroorotate_DH_1"/>
</dbReference>
<evidence type="ECO:0000256" key="7">
    <source>
        <dbReference type="ARBA" id="ARBA00022643"/>
    </source>
</evidence>
<name>A0A0F9V070_9ZZZZ</name>
<dbReference type="AlphaFoldDB" id="A0A0F9V070"/>
<dbReference type="SUPFAM" id="SSF51395">
    <property type="entry name" value="FMN-linked oxidoreductases"/>
    <property type="match status" value="1"/>
</dbReference>
<dbReference type="InterPro" id="IPR050074">
    <property type="entry name" value="DHO_dehydrogenase"/>
</dbReference>
<comment type="pathway">
    <text evidence="3">Pyrimidine metabolism; UMP biosynthesis via de novo pathway.</text>
</comment>
<dbReference type="Pfam" id="PF01180">
    <property type="entry name" value="DHO_dh"/>
    <property type="match status" value="1"/>
</dbReference>
<dbReference type="UniPathway" id="UPA00070"/>
<evidence type="ECO:0000256" key="9">
    <source>
        <dbReference type="ARBA" id="ARBA00023002"/>
    </source>
</evidence>
<evidence type="ECO:0000256" key="2">
    <source>
        <dbReference type="ARBA" id="ARBA00004496"/>
    </source>
</evidence>
<organism evidence="11">
    <name type="scientific">marine sediment metagenome</name>
    <dbReference type="NCBI Taxonomy" id="412755"/>
    <lineage>
        <taxon>unclassified sequences</taxon>
        <taxon>metagenomes</taxon>
        <taxon>ecological metagenomes</taxon>
    </lineage>
</organism>
<dbReference type="CDD" id="cd04740">
    <property type="entry name" value="DHOD_1B_like"/>
    <property type="match status" value="1"/>
</dbReference>
<dbReference type="GO" id="GO:0004152">
    <property type="term" value="F:dihydroorotate dehydrogenase activity"/>
    <property type="evidence" value="ECO:0007669"/>
    <property type="project" value="InterPro"/>
</dbReference>
<dbReference type="GO" id="GO:0005737">
    <property type="term" value="C:cytoplasm"/>
    <property type="evidence" value="ECO:0007669"/>
    <property type="project" value="UniProtKB-SubCell"/>
</dbReference>
<comment type="caution">
    <text evidence="11">The sequence shown here is derived from an EMBL/GenBank/DDBJ whole genome shotgun (WGS) entry which is preliminary data.</text>
</comment>
<feature type="domain" description="Dihydroorotate dehydrogenase catalytic" evidence="10">
    <location>
        <begin position="2"/>
        <end position="270"/>
    </location>
</feature>
<keyword evidence="5" id="KW-0963">Cytoplasm</keyword>
<sequence length="299" mass="31734">KLKSPIILASGILGVSYSSMKRVVDAGAGAVTSKSIGPKPRKGYKNPSIIEVYPGTFLNAVGLGNPGIENFLSEIREIKEHSITLIVSVFGDTNESYLNVATKVEGAGADAIEINISCPHAEVSSIGIDKDLTYEIVKFLKNSISIPLFVKLNPNVTNIEEIALAAERGGADGVVAINTVAALKIDVNTKRPILSHGSGGLSGKAIHPIAVKKVFDLYKVLKIPIIGCGGINSWLDVVEFFLAGASAVQIGTALYSGAEIISEINKGVVNYLKENKFKSIMDIKGLAHQFKTQEAPDFD</sequence>
<dbReference type="InterPro" id="IPR033888">
    <property type="entry name" value="DHOD_1B"/>
</dbReference>
<reference evidence="11" key="1">
    <citation type="journal article" date="2015" name="Nature">
        <title>Complex archaea that bridge the gap between prokaryotes and eukaryotes.</title>
        <authorList>
            <person name="Spang A."/>
            <person name="Saw J.H."/>
            <person name="Jorgensen S.L."/>
            <person name="Zaremba-Niedzwiedzka K."/>
            <person name="Martijn J."/>
            <person name="Lind A.E."/>
            <person name="van Eijk R."/>
            <person name="Schleper C."/>
            <person name="Guy L."/>
            <person name="Ettema T.J."/>
        </authorList>
    </citation>
    <scope>NUCLEOTIDE SEQUENCE</scope>
</reference>
<comment type="similarity">
    <text evidence="4">Belongs to the dihydroorotate dehydrogenase family. Type 1 subfamily.</text>
</comment>
<dbReference type="FunFam" id="3.20.20.70:FF:000027">
    <property type="entry name" value="Dihydropyrimidine dehydrogenase [NADP(+)]"/>
    <property type="match status" value="1"/>
</dbReference>
<comment type="subcellular location">
    <subcellularLocation>
        <location evidence="2">Cytoplasm</location>
    </subcellularLocation>
</comment>
<feature type="non-terminal residue" evidence="11">
    <location>
        <position position="1"/>
    </location>
</feature>
<dbReference type="PANTHER" id="PTHR48109:SF1">
    <property type="entry name" value="DIHYDROOROTATE DEHYDROGENASE (FUMARATE)"/>
    <property type="match status" value="1"/>
</dbReference>
<dbReference type="GO" id="GO:0044205">
    <property type="term" value="P:'de novo' UMP biosynthetic process"/>
    <property type="evidence" value="ECO:0007669"/>
    <property type="project" value="UniProtKB-UniPathway"/>
</dbReference>